<protein>
    <submittedName>
        <fullName evidence="6">ABC transporter substrate-binding protein</fullName>
    </submittedName>
</protein>
<dbReference type="EMBL" id="BSFI01000007">
    <property type="protein sequence ID" value="GLK68083.1"/>
    <property type="molecule type" value="Genomic_DNA"/>
</dbReference>
<reference evidence="6" key="2">
    <citation type="submission" date="2023-01" db="EMBL/GenBank/DDBJ databases">
        <authorList>
            <person name="Sun Q."/>
            <person name="Evtushenko L."/>
        </authorList>
    </citation>
    <scope>NUCLEOTIDE SEQUENCE</scope>
    <source>
        <strain evidence="6">VKM B-2347</strain>
    </source>
</reference>
<comment type="subcellular location">
    <subcellularLocation>
        <location evidence="1">Periplasm</location>
    </subcellularLocation>
</comment>
<organism evidence="6 7">
    <name type="scientific">Hansschlegelia plantiphila</name>
    <dbReference type="NCBI Taxonomy" id="374655"/>
    <lineage>
        <taxon>Bacteria</taxon>
        <taxon>Pseudomonadati</taxon>
        <taxon>Pseudomonadota</taxon>
        <taxon>Alphaproteobacteria</taxon>
        <taxon>Hyphomicrobiales</taxon>
        <taxon>Methylopilaceae</taxon>
        <taxon>Hansschlegelia</taxon>
    </lineage>
</organism>
<evidence type="ECO:0000313" key="7">
    <source>
        <dbReference type="Proteomes" id="UP001143372"/>
    </source>
</evidence>
<feature type="signal peptide" evidence="4">
    <location>
        <begin position="1"/>
        <end position="28"/>
    </location>
</feature>
<evidence type="ECO:0000256" key="1">
    <source>
        <dbReference type="ARBA" id="ARBA00004418"/>
    </source>
</evidence>
<evidence type="ECO:0000256" key="4">
    <source>
        <dbReference type="SAM" id="SignalP"/>
    </source>
</evidence>
<evidence type="ECO:0000256" key="2">
    <source>
        <dbReference type="ARBA" id="ARBA00010742"/>
    </source>
</evidence>
<feature type="domain" description="SsuA/THI5-like" evidence="5">
    <location>
        <begin position="62"/>
        <end position="254"/>
    </location>
</feature>
<accession>A0A9W6MVK6</accession>
<dbReference type="AlphaFoldDB" id="A0A9W6MVK6"/>
<name>A0A9W6MVK6_9HYPH</name>
<dbReference type="InterPro" id="IPR017793">
    <property type="entry name" value="ABC_transptr_urea-assoc_sub-bd"/>
</dbReference>
<evidence type="ECO:0000259" key="5">
    <source>
        <dbReference type="Pfam" id="PF09084"/>
    </source>
</evidence>
<evidence type="ECO:0000313" key="6">
    <source>
        <dbReference type="EMBL" id="GLK68083.1"/>
    </source>
</evidence>
<evidence type="ECO:0000256" key="3">
    <source>
        <dbReference type="ARBA" id="ARBA00022729"/>
    </source>
</evidence>
<proteinExistence type="inferred from homology"/>
<comment type="similarity">
    <text evidence="2">Belongs to the bacterial solute-binding protein SsuA/TauA family.</text>
</comment>
<comment type="caution">
    <text evidence="6">The sequence shown here is derived from an EMBL/GenBank/DDBJ whole genome shotgun (WGS) entry which is preliminary data.</text>
</comment>
<dbReference type="InterPro" id="IPR015168">
    <property type="entry name" value="SsuA/THI5"/>
</dbReference>
<dbReference type="RefSeq" id="WP_271168313.1">
    <property type="nucleotide sequence ID" value="NZ_BSFI01000007.1"/>
</dbReference>
<reference evidence="6" key="1">
    <citation type="journal article" date="2014" name="Int. J. Syst. Evol. Microbiol.">
        <title>Complete genome sequence of Corynebacterium casei LMG S-19264T (=DSM 44701T), isolated from a smear-ripened cheese.</title>
        <authorList>
            <consortium name="US DOE Joint Genome Institute (JGI-PGF)"/>
            <person name="Walter F."/>
            <person name="Albersmeier A."/>
            <person name="Kalinowski J."/>
            <person name="Ruckert C."/>
        </authorList>
    </citation>
    <scope>NUCLEOTIDE SEQUENCE</scope>
    <source>
        <strain evidence="6">VKM B-2347</strain>
    </source>
</reference>
<gene>
    <name evidence="6" type="ORF">GCM10008179_17210</name>
</gene>
<feature type="chain" id="PRO_5040954530" evidence="4">
    <location>
        <begin position="29"/>
        <end position="361"/>
    </location>
</feature>
<dbReference type="Pfam" id="PF09084">
    <property type="entry name" value="NMT1"/>
    <property type="match status" value="1"/>
</dbReference>
<keyword evidence="3 4" id="KW-0732">Signal</keyword>
<dbReference type="PANTHER" id="PTHR30024">
    <property type="entry name" value="ALIPHATIC SULFONATES-BINDING PROTEIN-RELATED"/>
    <property type="match status" value="1"/>
</dbReference>
<keyword evidence="7" id="KW-1185">Reference proteome</keyword>
<dbReference type="SUPFAM" id="SSF53850">
    <property type="entry name" value="Periplasmic binding protein-like II"/>
    <property type="match status" value="1"/>
</dbReference>
<dbReference type="GO" id="GO:0042597">
    <property type="term" value="C:periplasmic space"/>
    <property type="evidence" value="ECO:0007669"/>
    <property type="project" value="UniProtKB-SubCell"/>
</dbReference>
<dbReference type="NCBIfam" id="TIGR03427">
    <property type="entry name" value="ABC_peri_uca"/>
    <property type="match status" value="1"/>
</dbReference>
<sequence>MHRFFRAAAVTAALGLGLIAAFAQPAEAASKKTFKLGYSIYVGFEPLQWLKTSGVLKKWADKYGIDVQIVQINDYVGGINQFIAGDLDAFAMTDMDQLTMPAAGGVDSSIFLITDYSNGNDAIVSKTANSVKELEGQNIFLLQYSVSHYLLNRALILNGMKGVGAVKTTNISDAEISAAFISQPDMAHAVSWKPMIPDMVKGAPGSKIIFDSSKIPGEIMDVFVGNTATLKDNPDFAKALTGAWYEALGHLKANDATAAEIKQAMAGRLGTDVAGTEAQMATTHFFWTPAEAYEFLTAAKTKEIWDYVRTFCFEQGLYGQGADSVDAIGIELADKSVLGSPKAVKIRVDPTFAKLAMDGKL</sequence>
<dbReference type="Proteomes" id="UP001143372">
    <property type="component" value="Unassembled WGS sequence"/>
</dbReference>
<dbReference type="PANTHER" id="PTHR30024:SF47">
    <property type="entry name" value="TAURINE-BINDING PERIPLASMIC PROTEIN"/>
    <property type="match status" value="1"/>
</dbReference>
<dbReference type="Gene3D" id="3.40.190.10">
    <property type="entry name" value="Periplasmic binding protein-like II"/>
    <property type="match status" value="2"/>
</dbReference>